<dbReference type="Gene3D" id="1.10.8.60">
    <property type="match status" value="1"/>
</dbReference>
<evidence type="ECO:0000313" key="8">
    <source>
        <dbReference type="EMBL" id="QDS89723.1"/>
    </source>
</evidence>
<keyword evidence="4" id="KW-0235">DNA replication</keyword>
<dbReference type="Pfam" id="PF16193">
    <property type="entry name" value="AAA_assoc_2"/>
    <property type="match status" value="1"/>
</dbReference>
<dbReference type="Pfam" id="PF00004">
    <property type="entry name" value="AAA"/>
    <property type="match status" value="1"/>
</dbReference>
<feature type="domain" description="AAA+ ATPase" evidence="7">
    <location>
        <begin position="86"/>
        <end position="205"/>
    </location>
</feature>
<dbReference type="GO" id="GO:0008047">
    <property type="term" value="F:enzyme activator activity"/>
    <property type="evidence" value="ECO:0007669"/>
    <property type="project" value="TreeGrafter"/>
</dbReference>
<dbReference type="SUPFAM" id="SSF52540">
    <property type="entry name" value="P-loop containing nucleoside triphosphate hydrolases"/>
    <property type="match status" value="1"/>
</dbReference>
<dbReference type="CDD" id="cd00009">
    <property type="entry name" value="AAA"/>
    <property type="match status" value="1"/>
</dbReference>
<evidence type="ECO:0000259" key="7">
    <source>
        <dbReference type="SMART" id="SM00382"/>
    </source>
</evidence>
<dbReference type="InterPro" id="IPR027417">
    <property type="entry name" value="P-loop_NTPase"/>
</dbReference>
<dbReference type="GO" id="GO:0006261">
    <property type="term" value="P:DNA-templated DNA replication"/>
    <property type="evidence" value="ECO:0007669"/>
    <property type="project" value="TreeGrafter"/>
</dbReference>
<dbReference type="PANTHER" id="PTHR13779:SF7">
    <property type="entry name" value="ATPASE WRNIP1"/>
    <property type="match status" value="1"/>
</dbReference>
<dbReference type="KEGG" id="ruv:EC9_39230"/>
<organism evidence="8 9">
    <name type="scientific">Rosistilla ulvae</name>
    <dbReference type="NCBI Taxonomy" id="1930277"/>
    <lineage>
        <taxon>Bacteria</taxon>
        <taxon>Pseudomonadati</taxon>
        <taxon>Planctomycetota</taxon>
        <taxon>Planctomycetia</taxon>
        <taxon>Pirellulales</taxon>
        <taxon>Pirellulaceae</taxon>
        <taxon>Rosistilla</taxon>
    </lineage>
</organism>
<evidence type="ECO:0000256" key="5">
    <source>
        <dbReference type="ARBA" id="ARBA00022741"/>
    </source>
</evidence>
<accession>A0A517M4B8</accession>
<dbReference type="GO" id="GO:0016887">
    <property type="term" value="F:ATP hydrolysis activity"/>
    <property type="evidence" value="ECO:0007669"/>
    <property type="project" value="InterPro"/>
</dbReference>
<dbReference type="GO" id="GO:0003677">
    <property type="term" value="F:DNA binding"/>
    <property type="evidence" value="ECO:0007669"/>
    <property type="project" value="InterPro"/>
</dbReference>
<evidence type="ECO:0000256" key="1">
    <source>
        <dbReference type="ARBA" id="ARBA00002393"/>
    </source>
</evidence>
<dbReference type="GO" id="GO:0005524">
    <property type="term" value="F:ATP binding"/>
    <property type="evidence" value="ECO:0007669"/>
    <property type="project" value="UniProtKB-KW"/>
</dbReference>
<dbReference type="InterPro" id="IPR021886">
    <property type="entry name" value="MgsA_C"/>
</dbReference>
<sequence length="473" mass="51446">MAGCCATVIRIAVGPGASPTGRSRIAFSRTPQNDLMSLFDEAEADHLEANKPLAARMRPRQLTEFAGQEQLLGEGKLLRRMIDARQLGSILFFGPPGTGKTTLAELLAHETGGRFHSLSAVLSGVKELREVLSQARDDVSAGAPRPILFIDEIHRFNKSQQDALLPDVEAGIVTLVGATTSNPYFAINAALISRSQVFQFEPLSNAEIVDLLQRAIRTPQRGLGDIPIEADDEALQYIATMVEGDARKALGALEIGVLSSADRPVRFDLKLASESLQQKSIRYDGTGDEHYDMASALIKSLRGSDPNASLYWLARMLEGGEDVRFLCRRLVILASEDIGNADPQALPLAVAAMQACEFIGLPECQLTLSQTVIYLALAPKSNSATTAIGNARTEVRQGDLVPVPVALRDKHYQGAKDLGHGEGYLYAHNHDDGVAAMDYLGIDREFYEPSGRGFEQELAERLVKIREKLKQAK</sequence>
<dbReference type="SMART" id="SM00382">
    <property type="entry name" value="AAA"/>
    <property type="match status" value="1"/>
</dbReference>
<dbReference type="GO" id="GO:0000731">
    <property type="term" value="P:DNA synthesis involved in DNA repair"/>
    <property type="evidence" value="ECO:0007669"/>
    <property type="project" value="TreeGrafter"/>
</dbReference>
<gene>
    <name evidence="8" type="primary">rarA</name>
    <name evidence="8" type="ORF">EC9_39230</name>
</gene>
<evidence type="ECO:0000313" key="9">
    <source>
        <dbReference type="Proteomes" id="UP000319557"/>
    </source>
</evidence>
<evidence type="ECO:0000256" key="2">
    <source>
        <dbReference type="ARBA" id="ARBA00008959"/>
    </source>
</evidence>
<dbReference type="CDD" id="cd18139">
    <property type="entry name" value="HLD_clamp_RarA"/>
    <property type="match status" value="1"/>
</dbReference>
<keyword evidence="9" id="KW-1185">Reference proteome</keyword>
<comment type="function">
    <text evidence="1">DNA-dependent ATPase that plays important roles in cellular responses to stalled DNA replication processes.</text>
</comment>
<dbReference type="PANTHER" id="PTHR13779">
    <property type="entry name" value="WERNER HELICASE-INTERACTING PROTEIN 1 FAMILY MEMBER"/>
    <property type="match status" value="1"/>
</dbReference>
<dbReference type="InterPro" id="IPR032423">
    <property type="entry name" value="AAA_assoc_2"/>
</dbReference>
<dbReference type="FunFam" id="1.10.3710.10:FF:000003">
    <property type="entry name" value="ATPase, AAA family protein"/>
    <property type="match status" value="1"/>
</dbReference>
<evidence type="ECO:0000256" key="4">
    <source>
        <dbReference type="ARBA" id="ARBA00022705"/>
    </source>
</evidence>
<dbReference type="Pfam" id="PF12002">
    <property type="entry name" value="MgsA_C"/>
    <property type="match status" value="1"/>
</dbReference>
<keyword evidence="6" id="KW-0067">ATP-binding</keyword>
<dbReference type="InterPro" id="IPR008921">
    <property type="entry name" value="DNA_pol3_clamp-load_cplx_C"/>
</dbReference>
<evidence type="ECO:0000256" key="6">
    <source>
        <dbReference type="ARBA" id="ARBA00022840"/>
    </source>
</evidence>
<name>A0A517M4B8_9BACT</name>
<dbReference type="InterPro" id="IPR003959">
    <property type="entry name" value="ATPase_AAA_core"/>
</dbReference>
<comment type="similarity">
    <text evidence="2">Belongs to the AAA ATPase family. RarA/MGS1/WRNIP1 subfamily.</text>
</comment>
<dbReference type="Proteomes" id="UP000319557">
    <property type="component" value="Chromosome"/>
</dbReference>
<dbReference type="GO" id="GO:0017116">
    <property type="term" value="F:single-stranded DNA helicase activity"/>
    <property type="evidence" value="ECO:0007669"/>
    <property type="project" value="TreeGrafter"/>
</dbReference>
<dbReference type="Gene3D" id="1.10.3710.10">
    <property type="entry name" value="DNA polymerase III clamp loader subunits, C-terminal domain"/>
    <property type="match status" value="1"/>
</dbReference>
<dbReference type="FunFam" id="3.40.50.300:FF:000137">
    <property type="entry name" value="Replication-associated recombination protein A"/>
    <property type="match status" value="1"/>
</dbReference>
<protein>
    <recommendedName>
        <fullName evidence="3">Replication-associated recombination protein A</fullName>
    </recommendedName>
</protein>
<keyword evidence="5" id="KW-0547">Nucleotide-binding</keyword>
<reference evidence="8 9" key="1">
    <citation type="submission" date="2019-02" db="EMBL/GenBank/DDBJ databases">
        <title>Deep-cultivation of Planctomycetes and their phenomic and genomic characterization uncovers novel biology.</title>
        <authorList>
            <person name="Wiegand S."/>
            <person name="Jogler M."/>
            <person name="Boedeker C."/>
            <person name="Pinto D."/>
            <person name="Vollmers J."/>
            <person name="Rivas-Marin E."/>
            <person name="Kohn T."/>
            <person name="Peeters S.H."/>
            <person name="Heuer A."/>
            <person name="Rast P."/>
            <person name="Oberbeckmann S."/>
            <person name="Bunk B."/>
            <person name="Jeske O."/>
            <person name="Meyerdierks A."/>
            <person name="Storesund J.E."/>
            <person name="Kallscheuer N."/>
            <person name="Luecker S."/>
            <person name="Lage O.M."/>
            <person name="Pohl T."/>
            <person name="Merkel B.J."/>
            <person name="Hornburger P."/>
            <person name="Mueller R.-W."/>
            <person name="Bruemmer F."/>
            <person name="Labrenz M."/>
            <person name="Spormann A.M."/>
            <person name="Op den Camp H."/>
            <person name="Overmann J."/>
            <person name="Amann R."/>
            <person name="Jetten M.S.M."/>
            <person name="Mascher T."/>
            <person name="Medema M.H."/>
            <person name="Devos D.P."/>
            <person name="Kaster A.-K."/>
            <person name="Ovreas L."/>
            <person name="Rohde M."/>
            <person name="Galperin M.Y."/>
            <person name="Jogler C."/>
        </authorList>
    </citation>
    <scope>NUCLEOTIDE SEQUENCE [LARGE SCALE GENOMIC DNA]</scope>
    <source>
        <strain evidence="8 9">EC9</strain>
    </source>
</reference>
<dbReference type="FunFam" id="1.20.272.10:FF:000001">
    <property type="entry name" value="Putative AAA family ATPase"/>
    <property type="match status" value="1"/>
</dbReference>
<dbReference type="InterPro" id="IPR051314">
    <property type="entry name" value="AAA_ATPase_RarA/MGS1/WRNIP1"/>
</dbReference>
<dbReference type="AlphaFoldDB" id="A0A517M4B8"/>
<dbReference type="Gene3D" id="1.20.272.10">
    <property type="match status" value="1"/>
</dbReference>
<evidence type="ECO:0000256" key="3">
    <source>
        <dbReference type="ARBA" id="ARBA00020776"/>
    </source>
</evidence>
<dbReference type="SUPFAM" id="SSF48019">
    <property type="entry name" value="post-AAA+ oligomerization domain-like"/>
    <property type="match status" value="1"/>
</dbReference>
<dbReference type="InterPro" id="IPR003593">
    <property type="entry name" value="AAA+_ATPase"/>
</dbReference>
<dbReference type="Gene3D" id="3.40.50.300">
    <property type="entry name" value="P-loop containing nucleotide triphosphate hydrolases"/>
    <property type="match status" value="1"/>
</dbReference>
<dbReference type="EMBL" id="CP036261">
    <property type="protein sequence ID" value="QDS89723.1"/>
    <property type="molecule type" value="Genomic_DNA"/>
</dbReference>
<proteinExistence type="inferred from homology"/>